<evidence type="ECO:0000256" key="1">
    <source>
        <dbReference type="ARBA" id="ARBA00038101"/>
    </source>
</evidence>
<dbReference type="InterPro" id="IPR011990">
    <property type="entry name" value="TPR-like_helical_dom_sf"/>
</dbReference>
<dbReference type="Pfam" id="PF08238">
    <property type="entry name" value="Sel1"/>
    <property type="match status" value="20"/>
</dbReference>
<dbReference type="CDD" id="cd00180">
    <property type="entry name" value="PKc"/>
    <property type="match status" value="1"/>
</dbReference>
<dbReference type="Gene3D" id="1.10.510.10">
    <property type="entry name" value="Transferase(Phosphotransferase) domain 1"/>
    <property type="match status" value="1"/>
</dbReference>
<dbReference type="PANTHER" id="PTHR11102">
    <property type="entry name" value="SEL-1-LIKE PROTEIN"/>
    <property type="match status" value="1"/>
</dbReference>
<dbReference type="SMART" id="SM00028">
    <property type="entry name" value="TPR"/>
    <property type="match status" value="5"/>
</dbReference>
<sequence length="1274" mass="149414">METSLKNFKRHFEKHEIELFNPFLKKVFDKFTFYLDLNEEFDINKFLPFKYESRIIVIDEYKEKQDEYLIFCFDFNLLIIKLNNQNNRFLTDFLLSNEWSEKYFLKRIPFLDKHSEVTDIIFLHEINSFSSQFFINNSSFIVFWKAIINCFSGFVSKYSYEQSRKNINQISMGDFIEYHEKIEPRNKSFIKLRELGKGSCATVDLIYHLPSEKLFALKIPHDNCIDLIERERNNYLIIQNPYLAKYSGYLEDENKKCLLLDFIEGKTLKKYDTKKLNENEKYNIIFEIMISIHYIHSKQFIYRDLYPNNIIITQEKDAILIDFDRIITEKDQITIDFNHEILPPEFDSIHHFSSKSDVYLLGILMYDILFNDFSCKNYEKKIINLSKSELTSGKKKVIESCLKENSNLRPNMSDLIQIFYKNFLKENISKKCKEENLVNLYANNLLNSNDHQGLYTIGIIYYDGILVGFDFDKAFHYFCLAAKHNNSNAQFNLGVIYLKGKYVERDINKAIHYLTLAANQNCLEAQYHLGVAYLEGKYVKCDINKAIHYFTLAANQNYYLAQYNLAVIYDDGQYVERDINKALHYYSLAANQNCPEAQYNLAIIYDEGQYVKRDINKAIHYYSCAASQSDPQSLYNLGHIHYCGINGSPDMNKAIHYFTLASEQNNPQAQYVLGTIFLFGLNGKVDIDKAIKYFKLAANQNISEALYVLGIIYIQGQYVKTDIKKAIHYFTLASNQNHSYAQYNLGVLYENGIYVPRDINKAIIYHSLAANHNLCQSQLHLGYLYQTLNNFQKSIYFYSLASNQKEPKASFNLAEIYFKGLGVEQNLEKSIYYLSLAADQNFPIAQNKIGFFYYKGIHVKRDIEKSIHYFTLSAKQNDKLGQCLLGIIYSEGQGIPRDIYKAIHYLTLSSNQNYYVAQFILGITYYKETSITDHIQKSIYYLKLSADHNYSYAQFYLGFIYYEGIHISRDIKKAIHYFTISAEQNNPNSQYFLGMIYLKGLHVNQNVKKALYFFTSSVKIYDTSLFSFRSDALYQLGFLYYNQIHIQRDIKKAIKYLSEAADLYNDNAQYYLGYIYFEQSQIDKAIHYFKEASCFNNELAKNNLGVLFKLGKGVQQNIGQSIEYFNEAIRQKNDPVAMFNLAHIYYFEEAGIIDIDKAFDLLIKSSQKQISYSNILLCLVAIKKFKSTDIKRIKKELEKIVQQQCSLLLEKIDYFIKSYRLYSPLNLSKINEQLSKINLFYYGTKVKNYRDVIKKENHIRIDINSLFYEGLGNI</sequence>
<dbReference type="EMBL" id="JAPFFF010000025">
    <property type="protein sequence ID" value="KAK8849906.1"/>
    <property type="molecule type" value="Genomic_DNA"/>
</dbReference>
<evidence type="ECO:0000256" key="2">
    <source>
        <dbReference type="PROSITE-ProRule" id="PRU00339"/>
    </source>
</evidence>
<evidence type="ECO:0000259" key="3">
    <source>
        <dbReference type="PROSITE" id="PS50011"/>
    </source>
</evidence>
<dbReference type="SUPFAM" id="SSF81901">
    <property type="entry name" value="HCP-like"/>
    <property type="match status" value="6"/>
</dbReference>
<organism evidence="4 5">
    <name type="scientific">Tritrichomonas musculus</name>
    <dbReference type="NCBI Taxonomy" id="1915356"/>
    <lineage>
        <taxon>Eukaryota</taxon>
        <taxon>Metamonada</taxon>
        <taxon>Parabasalia</taxon>
        <taxon>Tritrichomonadida</taxon>
        <taxon>Tritrichomonadidae</taxon>
        <taxon>Tritrichomonas</taxon>
    </lineage>
</organism>
<gene>
    <name evidence="4" type="ORF">M9Y10_018495</name>
</gene>
<keyword evidence="5" id="KW-1185">Reference proteome</keyword>
<dbReference type="InterPro" id="IPR050767">
    <property type="entry name" value="Sel1_AlgK"/>
</dbReference>
<dbReference type="PROSITE" id="PS50005">
    <property type="entry name" value="TPR"/>
    <property type="match status" value="1"/>
</dbReference>
<feature type="repeat" description="TPR" evidence="2">
    <location>
        <begin position="1066"/>
        <end position="1099"/>
    </location>
</feature>
<dbReference type="Pfam" id="PF00069">
    <property type="entry name" value="Pkinase"/>
    <property type="match status" value="1"/>
</dbReference>
<dbReference type="PANTHER" id="PTHR11102:SF160">
    <property type="entry name" value="ERAD-ASSOCIATED E3 UBIQUITIN-PROTEIN LIGASE COMPONENT HRD3"/>
    <property type="match status" value="1"/>
</dbReference>
<dbReference type="InterPro" id="IPR019734">
    <property type="entry name" value="TPR_rpt"/>
</dbReference>
<dbReference type="InterPro" id="IPR011009">
    <property type="entry name" value="Kinase-like_dom_sf"/>
</dbReference>
<dbReference type="Gene3D" id="1.25.40.10">
    <property type="entry name" value="Tetratricopeptide repeat domain"/>
    <property type="match status" value="2"/>
</dbReference>
<dbReference type="InterPro" id="IPR006597">
    <property type="entry name" value="Sel1-like"/>
</dbReference>
<keyword evidence="2" id="KW-0802">TPR repeat</keyword>
<dbReference type="PROSITE" id="PS50011">
    <property type="entry name" value="PROTEIN_KINASE_DOM"/>
    <property type="match status" value="1"/>
</dbReference>
<dbReference type="Proteomes" id="UP001470230">
    <property type="component" value="Unassembled WGS sequence"/>
</dbReference>
<feature type="domain" description="Protein kinase" evidence="3">
    <location>
        <begin position="189"/>
        <end position="424"/>
    </location>
</feature>
<comment type="caution">
    <text evidence="4">The sequence shown here is derived from an EMBL/GenBank/DDBJ whole genome shotgun (WGS) entry which is preliminary data.</text>
</comment>
<reference evidence="4 5" key="1">
    <citation type="submission" date="2024-04" db="EMBL/GenBank/DDBJ databases">
        <title>Tritrichomonas musculus Genome.</title>
        <authorList>
            <person name="Alves-Ferreira E."/>
            <person name="Grigg M."/>
            <person name="Lorenzi H."/>
            <person name="Galac M."/>
        </authorList>
    </citation>
    <scope>NUCLEOTIDE SEQUENCE [LARGE SCALE GENOMIC DNA]</scope>
    <source>
        <strain evidence="4 5">EAF2021</strain>
    </source>
</reference>
<comment type="similarity">
    <text evidence="1">Belongs to the sel-1 family.</text>
</comment>
<protein>
    <recommendedName>
        <fullName evidence="3">Protein kinase domain-containing protein</fullName>
    </recommendedName>
</protein>
<evidence type="ECO:0000313" key="4">
    <source>
        <dbReference type="EMBL" id="KAK8849906.1"/>
    </source>
</evidence>
<evidence type="ECO:0000313" key="5">
    <source>
        <dbReference type="Proteomes" id="UP001470230"/>
    </source>
</evidence>
<dbReference type="SUPFAM" id="SSF56112">
    <property type="entry name" value="Protein kinase-like (PK-like)"/>
    <property type="match status" value="1"/>
</dbReference>
<accession>A0ABR2HML3</accession>
<dbReference type="SMART" id="SM00671">
    <property type="entry name" value="SEL1"/>
    <property type="match status" value="20"/>
</dbReference>
<proteinExistence type="inferred from homology"/>
<name>A0ABR2HML3_9EUKA</name>
<dbReference type="InterPro" id="IPR000719">
    <property type="entry name" value="Prot_kinase_dom"/>
</dbReference>